<name>A0ABT9CGT0_9BACL</name>
<dbReference type="RefSeq" id="WP_305024344.1">
    <property type="nucleotide sequence ID" value="NZ_JAUQTB010000006.1"/>
</dbReference>
<evidence type="ECO:0008006" key="4">
    <source>
        <dbReference type="Google" id="ProtNLM"/>
    </source>
</evidence>
<evidence type="ECO:0000256" key="1">
    <source>
        <dbReference type="SAM" id="MobiDB-lite"/>
    </source>
</evidence>
<feature type="compositionally biased region" description="Polar residues" evidence="1">
    <location>
        <begin position="63"/>
        <end position="72"/>
    </location>
</feature>
<feature type="compositionally biased region" description="Polar residues" evidence="1">
    <location>
        <begin position="35"/>
        <end position="44"/>
    </location>
</feature>
<feature type="compositionally biased region" description="Basic and acidic residues" evidence="1">
    <location>
        <begin position="50"/>
        <end position="59"/>
    </location>
</feature>
<dbReference type="EMBL" id="JAUQTB010000006">
    <property type="protein sequence ID" value="MDO7907137.1"/>
    <property type="molecule type" value="Genomic_DNA"/>
</dbReference>
<evidence type="ECO:0000313" key="3">
    <source>
        <dbReference type="Proteomes" id="UP001240171"/>
    </source>
</evidence>
<protein>
    <recommendedName>
        <fullName evidence="4">DUF4025 domain-containing protein</fullName>
    </recommendedName>
</protein>
<organism evidence="2 3">
    <name type="scientific">Paenibacillus lacisoli</name>
    <dbReference type="NCBI Taxonomy" id="3064525"/>
    <lineage>
        <taxon>Bacteria</taxon>
        <taxon>Bacillati</taxon>
        <taxon>Bacillota</taxon>
        <taxon>Bacilli</taxon>
        <taxon>Bacillales</taxon>
        <taxon>Paenibacillaceae</taxon>
        <taxon>Paenibacillus</taxon>
    </lineage>
</organism>
<proteinExistence type="predicted"/>
<accession>A0ABT9CGT0</accession>
<sequence>MMKDPMSEADKAFERYQKMGISEPDVQIPDHDMENVSTVTTQGVSEDVSEERYIAERPVKSALSETVNSSGIGENAVPGPGSPEPEERKKGRDD</sequence>
<feature type="region of interest" description="Disordered" evidence="1">
    <location>
        <begin position="21"/>
        <end position="94"/>
    </location>
</feature>
<feature type="compositionally biased region" description="Basic and acidic residues" evidence="1">
    <location>
        <begin position="85"/>
        <end position="94"/>
    </location>
</feature>
<comment type="caution">
    <text evidence="2">The sequence shown here is derived from an EMBL/GenBank/DDBJ whole genome shotgun (WGS) entry which is preliminary data.</text>
</comment>
<evidence type="ECO:0000313" key="2">
    <source>
        <dbReference type="EMBL" id="MDO7907137.1"/>
    </source>
</evidence>
<dbReference type="Proteomes" id="UP001240171">
    <property type="component" value="Unassembled WGS sequence"/>
</dbReference>
<reference evidence="2 3" key="1">
    <citation type="submission" date="2023-07" db="EMBL/GenBank/DDBJ databases">
        <title>Paenibacillus sp. JX-17 nov. isolated from soil.</title>
        <authorList>
            <person name="Wan Y."/>
            <person name="Liu B."/>
        </authorList>
    </citation>
    <scope>NUCLEOTIDE SEQUENCE [LARGE SCALE GENOMIC DNA]</scope>
    <source>
        <strain evidence="2 3">JX-17</strain>
    </source>
</reference>
<gene>
    <name evidence="2" type="ORF">Q5741_12025</name>
</gene>
<keyword evidence="3" id="KW-1185">Reference proteome</keyword>